<evidence type="ECO:0000256" key="1">
    <source>
        <dbReference type="ARBA" id="ARBA00022679"/>
    </source>
</evidence>
<name>A0ABD3CXE6_9LAMI</name>
<dbReference type="PROSITE" id="PS50127">
    <property type="entry name" value="UBC_2"/>
    <property type="match status" value="1"/>
</dbReference>
<keyword evidence="1" id="KW-0808">Transferase</keyword>
<evidence type="ECO:0000259" key="3">
    <source>
        <dbReference type="PROSITE" id="PS50127"/>
    </source>
</evidence>
<feature type="domain" description="UBC core" evidence="3">
    <location>
        <begin position="43"/>
        <end position="206"/>
    </location>
</feature>
<dbReference type="InterPro" id="IPR016135">
    <property type="entry name" value="UBQ-conjugating_enzyme/RWD"/>
</dbReference>
<keyword evidence="2" id="KW-0833">Ubl conjugation pathway</keyword>
<dbReference type="EMBL" id="JAVIJP010000028">
    <property type="protein sequence ID" value="KAL3634680.1"/>
    <property type="molecule type" value="Genomic_DNA"/>
</dbReference>
<dbReference type="Gene3D" id="3.10.110.10">
    <property type="entry name" value="Ubiquitin Conjugating Enzyme"/>
    <property type="match status" value="1"/>
</dbReference>
<accession>A0ABD3CXE6</accession>
<dbReference type="PANTHER" id="PTHR46116">
    <property type="entry name" value="(E3-INDEPENDENT) E2 UBIQUITIN-CONJUGATING ENZYME"/>
    <property type="match status" value="1"/>
</dbReference>
<evidence type="ECO:0000313" key="5">
    <source>
        <dbReference type="Proteomes" id="UP001632038"/>
    </source>
</evidence>
<dbReference type="Pfam" id="PF00179">
    <property type="entry name" value="UQ_con"/>
    <property type="match status" value="1"/>
</dbReference>
<comment type="caution">
    <text evidence="4">The sequence shown here is derived from an EMBL/GenBank/DDBJ whole genome shotgun (WGS) entry which is preliminary data.</text>
</comment>
<dbReference type="PANTHER" id="PTHR46116:SF19">
    <property type="entry name" value="UBIQUITIN-CONJUGATING ENZYME FAMILY PROTEIN"/>
    <property type="match status" value="1"/>
</dbReference>
<dbReference type="AlphaFoldDB" id="A0ABD3CXE6"/>
<sequence>MDSGIVENHADIIDFPHFDVVPIAADHHYLNSKQSAKINANSSVYRHIMKEWKILKGENNLPDSIYVQAYETRIDLMRAVIVGSPGTPYHDGLFFFDIRLPSDYPNQPPKVHYISHGYRLNPNLYASGLVCLSLLNTWNGGNNEKWTQKSTILQTLVSIQGLVLNDRPYFNEPYFASGKNSKRPKIVKKSIVYNNNAFILSCKSMIHIMRNPPKNFENFVVCHFRARVGLILAAVRAYEKGRAMVGMFDRNSSVNARVEVMQTFKGDLRKIRTELLAAFSPYISEAMISMNDDDDDEGDDVVVKTRENVKKHKKSVWSKLIGFAKCIWKSPNA</sequence>
<proteinExistence type="predicted"/>
<dbReference type="InterPro" id="IPR000608">
    <property type="entry name" value="UBC"/>
</dbReference>
<dbReference type="SMART" id="SM00212">
    <property type="entry name" value="UBCc"/>
    <property type="match status" value="1"/>
</dbReference>
<keyword evidence="5" id="KW-1185">Reference proteome</keyword>
<dbReference type="CDD" id="cd23837">
    <property type="entry name" value="UBCc_UBE2O"/>
    <property type="match status" value="1"/>
</dbReference>
<reference evidence="5" key="1">
    <citation type="journal article" date="2024" name="IScience">
        <title>Strigolactones Initiate the Formation of Haustorium-like Structures in Castilleja.</title>
        <authorList>
            <person name="Buerger M."/>
            <person name="Peterson D."/>
            <person name="Chory J."/>
        </authorList>
    </citation>
    <scope>NUCLEOTIDE SEQUENCE [LARGE SCALE GENOMIC DNA]</scope>
</reference>
<dbReference type="SUPFAM" id="SSF54495">
    <property type="entry name" value="UBC-like"/>
    <property type="match status" value="1"/>
</dbReference>
<evidence type="ECO:0000313" key="4">
    <source>
        <dbReference type="EMBL" id="KAL3634680.1"/>
    </source>
</evidence>
<gene>
    <name evidence="4" type="ORF">CASFOL_021734</name>
</gene>
<dbReference type="Proteomes" id="UP001632038">
    <property type="component" value="Unassembled WGS sequence"/>
</dbReference>
<protein>
    <recommendedName>
        <fullName evidence="3">UBC core domain-containing protein</fullName>
    </recommendedName>
</protein>
<dbReference type="GO" id="GO:0016740">
    <property type="term" value="F:transferase activity"/>
    <property type="evidence" value="ECO:0007669"/>
    <property type="project" value="UniProtKB-KW"/>
</dbReference>
<evidence type="ECO:0000256" key="2">
    <source>
        <dbReference type="ARBA" id="ARBA00022786"/>
    </source>
</evidence>
<organism evidence="4 5">
    <name type="scientific">Castilleja foliolosa</name>
    <dbReference type="NCBI Taxonomy" id="1961234"/>
    <lineage>
        <taxon>Eukaryota</taxon>
        <taxon>Viridiplantae</taxon>
        <taxon>Streptophyta</taxon>
        <taxon>Embryophyta</taxon>
        <taxon>Tracheophyta</taxon>
        <taxon>Spermatophyta</taxon>
        <taxon>Magnoliopsida</taxon>
        <taxon>eudicotyledons</taxon>
        <taxon>Gunneridae</taxon>
        <taxon>Pentapetalae</taxon>
        <taxon>asterids</taxon>
        <taxon>lamiids</taxon>
        <taxon>Lamiales</taxon>
        <taxon>Orobanchaceae</taxon>
        <taxon>Pedicularideae</taxon>
        <taxon>Castillejinae</taxon>
        <taxon>Castilleja</taxon>
    </lineage>
</organism>